<gene>
    <name evidence="5" type="ORF">NCF85_07925</name>
</gene>
<evidence type="ECO:0000256" key="2">
    <source>
        <dbReference type="SAM" id="Phobius"/>
    </source>
</evidence>
<protein>
    <recommendedName>
        <fullName evidence="4">DUF2231 domain-containing protein</fullName>
    </recommendedName>
</protein>
<evidence type="ECO:0000259" key="4">
    <source>
        <dbReference type="Pfam" id="PF09990"/>
    </source>
</evidence>
<evidence type="ECO:0000256" key="1">
    <source>
        <dbReference type="SAM" id="MobiDB-lite"/>
    </source>
</evidence>
<feature type="transmembrane region" description="Helical" evidence="2">
    <location>
        <begin position="87"/>
        <end position="106"/>
    </location>
</feature>
<sequence>MTSVLRFFASLVLFLSATVAFAHGDEKHGGEEARPAASEVAHAQPGHDMEATGSAAISNEAVEGHDDEQAQSEGIIGVLKSLHPATVHFPIALFLMAALTELFVMSHRTPEREAAVRIMIFGGAAGGVLAALFGWIHTGLWFGGDFVMQVHRWNGMLIAVLGIAAAWIAYRASGSRAALRALLFPIAALLIVQGFMGGELAHGLNHLKL</sequence>
<name>A0ABY4U1R5_9SPHN</name>
<keyword evidence="6" id="KW-1185">Reference proteome</keyword>
<keyword evidence="2" id="KW-0812">Transmembrane</keyword>
<feature type="transmembrane region" description="Helical" evidence="2">
    <location>
        <begin position="118"/>
        <end position="141"/>
    </location>
</feature>
<dbReference type="Pfam" id="PF09990">
    <property type="entry name" value="DUF2231"/>
    <property type="match status" value="1"/>
</dbReference>
<keyword evidence="2" id="KW-0472">Membrane</keyword>
<reference evidence="5 6" key="1">
    <citation type="submission" date="2022-06" db="EMBL/GenBank/DDBJ databases">
        <authorList>
            <person name="Liu G."/>
        </authorList>
    </citation>
    <scope>NUCLEOTIDE SEQUENCE [LARGE SCALE GENOMIC DNA]</scope>
    <source>
        <strain evidence="5 6">E4</strain>
    </source>
</reference>
<dbReference type="RefSeq" id="WP_301641245.1">
    <property type="nucleotide sequence ID" value="NZ_CP098494.1"/>
</dbReference>
<feature type="transmembrane region" description="Helical" evidence="2">
    <location>
        <begin position="153"/>
        <end position="170"/>
    </location>
</feature>
<proteinExistence type="predicted"/>
<organism evidence="5 6">
    <name type="scientific">Qipengyuania citrea</name>
    <dbReference type="NCBI Taxonomy" id="225971"/>
    <lineage>
        <taxon>Bacteria</taxon>
        <taxon>Pseudomonadati</taxon>
        <taxon>Pseudomonadota</taxon>
        <taxon>Alphaproteobacteria</taxon>
        <taxon>Sphingomonadales</taxon>
        <taxon>Erythrobacteraceae</taxon>
        <taxon>Qipengyuania</taxon>
    </lineage>
</organism>
<dbReference type="Proteomes" id="UP001056619">
    <property type="component" value="Chromosome"/>
</dbReference>
<evidence type="ECO:0000313" key="6">
    <source>
        <dbReference type="Proteomes" id="UP001056619"/>
    </source>
</evidence>
<evidence type="ECO:0000313" key="5">
    <source>
        <dbReference type="EMBL" id="USA60054.1"/>
    </source>
</evidence>
<feature type="signal peptide" evidence="3">
    <location>
        <begin position="1"/>
        <end position="22"/>
    </location>
</feature>
<feature type="transmembrane region" description="Helical" evidence="2">
    <location>
        <begin position="177"/>
        <end position="196"/>
    </location>
</feature>
<dbReference type="EMBL" id="CP098494">
    <property type="protein sequence ID" value="USA60054.1"/>
    <property type="molecule type" value="Genomic_DNA"/>
</dbReference>
<feature type="domain" description="DUF2231" evidence="4">
    <location>
        <begin position="81"/>
        <end position="201"/>
    </location>
</feature>
<dbReference type="InterPro" id="IPR019251">
    <property type="entry name" value="DUF2231_TM"/>
</dbReference>
<feature type="chain" id="PRO_5045739597" description="DUF2231 domain-containing protein" evidence="3">
    <location>
        <begin position="23"/>
        <end position="209"/>
    </location>
</feature>
<keyword evidence="2" id="KW-1133">Transmembrane helix</keyword>
<evidence type="ECO:0000256" key="3">
    <source>
        <dbReference type="SAM" id="SignalP"/>
    </source>
</evidence>
<feature type="region of interest" description="Disordered" evidence="1">
    <location>
        <begin position="26"/>
        <end position="51"/>
    </location>
</feature>
<accession>A0ABY4U1R5</accession>
<keyword evidence="3" id="KW-0732">Signal</keyword>